<dbReference type="Proteomes" id="UP001611548">
    <property type="component" value="Unassembled WGS sequence"/>
</dbReference>
<evidence type="ECO:0000256" key="2">
    <source>
        <dbReference type="ARBA" id="ARBA00022729"/>
    </source>
</evidence>
<dbReference type="InterPro" id="IPR005084">
    <property type="entry name" value="CBM6"/>
</dbReference>
<keyword evidence="4" id="KW-0326">Glycosidase</keyword>
<evidence type="ECO:0000256" key="4">
    <source>
        <dbReference type="ARBA" id="ARBA00023295"/>
    </source>
</evidence>
<dbReference type="InterPro" id="IPR006311">
    <property type="entry name" value="TAT_signal"/>
</dbReference>
<dbReference type="Gene3D" id="2.60.40.1180">
    <property type="entry name" value="Golgi alpha-mannosidase II"/>
    <property type="match status" value="1"/>
</dbReference>
<dbReference type="PROSITE" id="PS51318">
    <property type="entry name" value="TAT"/>
    <property type="match status" value="1"/>
</dbReference>
<evidence type="ECO:0000313" key="7">
    <source>
        <dbReference type="Proteomes" id="UP001611548"/>
    </source>
</evidence>
<evidence type="ECO:0000256" key="3">
    <source>
        <dbReference type="ARBA" id="ARBA00022801"/>
    </source>
</evidence>
<dbReference type="PANTHER" id="PTHR11452">
    <property type="entry name" value="ALPHA-GALACTOSIDASE/ALPHA-N-ACETYLGALACTOSAMINIDASE"/>
    <property type="match status" value="1"/>
</dbReference>
<comment type="similarity">
    <text evidence="1">Belongs to the glycosyl hydrolase 27 family.</text>
</comment>
<protein>
    <submittedName>
        <fullName evidence="6">Carbohydrate-binding protein</fullName>
    </submittedName>
</protein>
<proteinExistence type="inferred from homology"/>
<dbReference type="SUPFAM" id="SSF51011">
    <property type="entry name" value="Glycosyl hydrolase domain"/>
    <property type="match status" value="1"/>
</dbReference>
<dbReference type="InterPro" id="IPR008979">
    <property type="entry name" value="Galactose-bd-like_sf"/>
</dbReference>
<gene>
    <name evidence="6" type="ORF">ACH429_03135</name>
</gene>
<feature type="domain" description="CBM6" evidence="5">
    <location>
        <begin position="494"/>
        <end position="627"/>
    </location>
</feature>
<dbReference type="Gene3D" id="3.20.20.70">
    <property type="entry name" value="Aldolase class I"/>
    <property type="match status" value="1"/>
</dbReference>
<comment type="caution">
    <text evidence="6">The sequence shown here is derived from an EMBL/GenBank/DDBJ whole genome shotgun (WGS) entry which is preliminary data.</text>
</comment>
<dbReference type="RefSeq" id="WP_055471649.1">
    <property type="nucleotide sequence ID" value="NZ_JBIRWE010000001.1"/>
</dbReference>
<evidence type="ECO:0000313" key="6">
    <source>
        <dbReference type="EMBL" id="MFI1963126.1"/>
    </source>
</evidence>
<dbReference type="Pfam" id="PF03422">
    <property type="entry name" value="CBM_6"/>
    <property type="match status" value="1"/>
</dbReference>
<sequence>MEISKAISRRLLLRGTGAAALGGPLVARQDGPAEPSGLVPAAAALPVTSRNSVYTRSGAGPLYWNIYGWSFPHNAPIPEAEWKANVDWLASDLAPHGYGMACTDGWGACTRFTPNGYRTTFDDEWQHDWAWWLDYLGDRGMTLGIYHNPLWVHKNVVADPSYTVVGRPDIKVKDITVPGDIFGVGVGFSDQYWVDVTKPGAKEFIQGYVNYFKNLGVPYLRIDFLSWYETGTDAGLGNVGVAHGSAAYETALRWMHEAAGDGIELSLVMPHNLNDARNELKYGDMVRINADADKGGWTRLSGGRQSWQSVWPNWHNPFCGFTGWAHRSGRGQLILDGDFLMLSTFANDTERRTAISLMTIAGSPICVSDLHSDIGGNAAFYTNTEVLALHNQGLVGKPVFHSANPYSTDPASRDTERWAGQLPDGSWAVALFNRNDSSTVTKSIDFAGLLGISGAAAVRDLWTGTDLGSMTSFTAQLAPHASRLVKVTPQAATKRYHAAFAAWGGGAHFNNNHSGYTGMGFVDKLEAASEGPTVTFAVKAPAAGTYAISYRYANATSGTSTMTVTSQKEDHSTVHAPFQVSFPQLTDWGTWGTVTGTIRLAAGTNLVTLGRAPGDTGAINLNYVELGV</sequence>
<dbReference type="InterPro" id="IPR002241">
    <property type="entry name" value="Glyco_hydro_27"/>
</dbReference>
<evidence type="ECO:0000256" key="1">
    <source>
        <dbReference type="ARBA" id="ARBA00009743"/>
    </source>
</evidence>
<reference evidence="6 7" key="1">
    <citation type="submission" date="2024-10" db="EMBL/GenBank/DDBJ databases">
        <title>The Natural Products Discovery Center: Release of the First 8490 Sequenced Strains for Exploring Actinobacteria Biosynthetic Diversity.</title>
        <authorList>
            <person name="Kalkreuter E."/>
            <person name="Kautsar S.A."/>
            <person name="Yang D."/>
            <person name="Bader C.D."/>
            <person name="Teijaro C.N."/>
            <person name="Fluegel L."/>
            <person name="Davis C.M."/>
            <person name="Simpson J.R."/>
            <person name="Lauterbach L."/>
            <person name="Steele A.D."/>
            <person name="Gui C."/>
            <person name="Meng S."/>
            <person name="Li G."/>
            <person name="Viehrig K."/>
            <person name="Ye F."/>
            <person name="Su P."/>
            <person name="Kiefer A.F."/>
            <person name="Nichols A."/>
            <person name="Cepeda A.J."/>
            <person name="Yan W."/>
            <person name="Fan B."/>
            <person name="Jiang Y."/>
            <person name="Adhikari A."/>
            <person name="Zheng C.-J."/>
            <person name="Schuster L."/>
            <person name="Cowan T.M."/>
            <person name="Smanski M.J."/>
            <person name="Chevrette M.G."/>
            <person name="De Carvalho L.P.S."/>
            <person name="Shen B."/>
        </authorList>
    </citation>
    <scope>NUCLEOTIDE SEQUENCE [LARGE SCALE GENOMIC DNA]</scope>
    <source>
        <strain evidence="6 7">NPDC020327</strain>
    </source>
</reference>
<dbReference type="SUPFAM" id="SSF51445">
    <property type="entry name" value="(Trans)glycosidases"/>
    <property type="match status" value="1"/>
</dbReference>
<dbReference type="CDD" id="cd04083">
    <property type="entry name" value="CBM35_Lmo2446-like"/>
    <property type="match status" value="1"/>
</dbReference>
<evidence type="ECO:0000259" key="5">
    <source>
        <dbReference type="PROSITE" id="PS51175"/>
    </source>
</evidence>
<keyword evidence="3" id="KW-0378">Hydrolase</keyword>
<dbReference type="Pfam" id="PF17801">
    <property type="entry name" value="Melibiase_C"/>
    <property type="match status" value="1"/>
</dbReference>
<dbReference type="InterPro" id="IPR017853">
    <property type="entry name" value="GH"/>
</dbReference>
<dbReference type="InterPro" id="IPR013785">
    <property type="entry name" value="Aldolase_TIM"/>
</dbReference>
<keyword evidence="2" id="KW-0732">Signal</keyword>
<name>A0ABW7UNF7_9ACTN</name>
<keyword evidence="7" id="KW-1185">Reference proteome</keyword>
<organism evidence="6 7">
    <name type="scientific">Streptomyces pathocidini</name>
    <dbReference type="NCBI Taxonomy" id="1650571"/>
    <lineage>
        <taxon>Bacteria</taxon>
        <taxon>Bacillati</taxon>
        <taxon>Actinomycetota</taxon>
        <taxon>Actinomycetes</taxon>
        <taxon>Kitasatosporales</taxon>
        <taxon>Streptomycetaceae</taxon>
        <taxon>Streptomyces</taxon>
    </lineage>
</organism>
<dbReference type="PANTHER" id="PTHR11452:SF42">
    <property type="entry name" value="ALPHA-GALACTOSIDASE"/>
    <property type="match status" value="1"/>
</dbReference>
<dbReference type="EMBL" id="JBIRWE010000001">
    <property type="protein sequence ID" value="MFI1963126.1"/>
    <property type="molecule type" value="Genomic_DNA"/>
</dbReference>
<dbReference type="SUPFAM" id="SSF49785">
    <property type="entry name" value="Galactose-binding domain-like"/>
    <property type="match status" value="1"/>
</dbReference>
<accession>A0ABW7UNF7</accession>
<dbReference type="InterPro" id="IPR013780">
    <property type="entry name" value="Glyco_hydro_b"/>
</dbReference>
<dbReference type="PROSITE" id="PS51175">
    <property type="entry name" value="CBM6"/>
    <property type="match status" value="1"/>
</dbReference>
<dbReference type="InterPro" id="IPR041233">
    <property type="entry name" value="Melibiase_C"/>
</dbReference>
<dbReference type="Gene3D" id="2.60.120.260">
    <property type="entry name" value="Galactose-binding domain-like"/>
    <property type="match status" value="1"/>
</dbReference>